<evidence type="ECO:0000313" key="3">
    <source>
        <dbReference type="Proteomes" id="UP000722485"/>
    </source>
</evidence>
<dbReference type="PANTHER" id="PTHR43510:SF1">
    <property type="entry name" value="AMINOTRANSFERASE FUNCTION, HYPOTHETICAL (EUROFUNG)"/>
    <property type="match status" value="1"/>
</dbReference>
<sequence>MLQIPPIEVTVWIEKLEDRCKYDAASTCSSNISLQDLIEISLDRQATTDALSLNLINLTNGPARGSGSLRTNIAALYPNHTALKENILTTNGGIVGNQVVLQALLSPKDHVICMYPTYEQLYQTPTIIGAEVTLWRLDGANEWALDLDFLRSSIKANTKMIILNSPNNPTGAYLSRDMQKSIVEVAKEHDLILFCDEVFRPLFRLDDQNQVPGSFLELDYENALVVGSLSKAYSLASVRVGWIASKSSKLLESRRGGSQR</sequence>
<name>A0A9P5HL26_9HYPO</name>
<evidence type="ECO:0000313" key="2">
    <source>
        <dbReference type="EMBL" id="KAF7557706.1"/>
    </source>
</evidence>
<protein>
    <recommendedName>
        <fullName evidence="1">Aminotransferase class I/classII large domain-containing protein</fullName>
    </recommendedName>
</protein>
<comment type="caution">
    <text evidence="2">The sequence shown here is derived from an EMBL/GenBank/DDBJ whole genome shotgun (WGS) entry which is preliminary data.</text>
</comment>
<dbReference type="InterPro" id="IPR004839">
    <property type="entry name" value="Aminotransferase_I/II_large"/>
</dbReference>
<dbReference type="Proteomes" id="UP000722485">
    <property type="component" value="Unassembled WGS sequence"/>
</dbReference>
<dbReference type="AlphaFoldDB" id="A0A9P5HL26"/>
<dbReference type="Gene3D" id="3.40.640.10">
    <property type="entry name" value="Type I PLP-dependent aspartate aminotransferase-like (Major domain)"/>
    <property type="match status" value="1"/>
</dbReference>
<dbReference type="InterPro" id="IPR015424">
    <property type="entry name" value="PyrdxlP-dep_Trfase"/>
</dbReference>
<evidence type="ECO:0000259" key="1">
    <source>
        <dbReference type="Pfam" id="PF00155"/>
    </source>
</evidence>
<keyword evidence="3" id="KW-1185">Reference proteome</keyword>
<dbReference type="PANTHER" id="PTHR43510">
    <property type="entry name" value="AMINOTRANSFERASE FUNCTION, HYPOTHETICAL (EUROFUNG)"/>
    <property type="match status" value="1"/>
</dbReference>
<feature type="domain" description="Aminotransferase class I/classII large" evidence="1">
    <location>
        <begin position="61"/>
        <end position="251"/>
    </location>
</feature>
<reference evidence="2" key="1">
    <citation type="submission" date="2020-03" db="EMBL/GenBank/DDBJ databases">
        <title>Draft Genome Sequence of Cylindrodendrum hubeiense.</title>
        <authorList>
            <person name="Buettner E."/>
            <person name="Kellner H."/>
        </authorList>
    </citation>
    <scope>NUCLEOTIDE SEQUENCE</scope>
    <source>
        <strain evidence="2">IHI 201604</strain>
    </source>
</reference>
<accession>A0A9P5HL26</accession>
<dbReference type="Pfam" id="PF00155">
    <property type="entry name" value="Aminotran_1_2"/>
    <property type="match status" value="1"/>
</dbReference>
<dbReference type="OrthoDB" id="7042322at2759"/>
<dbReference type="SUPFAM" id="SSF53383">
    <property type="entry name" value="PLP-dependent transferases"/>
    <property type="match status" value="1"/>
</dbReference>
<dbReference type="InterPro" id="IPR015421">
    <property type="entry name" value="PyrdxlP-dep_Trfase_major"/>
</dbReference>
<dbReference type="GO" id="GO:0030170">
    <property type="term" value="F:pyridoxal phosphate binding"/>
    <property type="evidence" value="ECO:0007669"/>
    <property type="project" value="InterPro"/>
</dbReference>
<organism evidence="2 3">
    <name type="scientific">Cylindrodendrum hubeiense</name>
    <dbReference type="NCBI Taxonomy" id="595255"/>
    <lineage>
        <taxon>Eukaryota</taxon>
        <taxon>Fungi</taxon>
        <taxon>Dikarya</taxon>
        <taxon>Ascomycota</taxon>
        <taxon>Pezizomycotina</taxon>
        <taxon>Sordariomycetes</taxon>
        <taxon>Hypocreomycetidae</taxon>
        <taxon>Hypocreales</taxon>
        <taxon>Nectriaceae</taxon>
        <taxon>Cylindrodendrum</taxon>
    </lineage>
</organism>
<dbReference type="CDD" id="cd00609">
    <property type="entry name" value="AAT_like"/>
    <property type="match status" value="1"/>
</dbReference>
<dbReference type="EMBL" id="JAANBB010000003">
    <property type="protein sequence ID" value="KAF7557706.1"/>
    <property type="molecule type" value="Genomic_DNA"/>
</dbReference>
<gene>
    <name evidence="2" type="ORF">G7Z17_g445</name>
</gene>
<proteinExistence type="predicted"/>